<dbReference type="AlphaFoldDB" id="A0A7J0EKI2"/>
<evidence type="ECO:0000256" key="1">
    <source>
        <dbReference type="ARBA" id="ARBA00009763"/>
    </source>
</evidence>
<dbReference type="InterPro" id="IPR018247">
    <property type="entry name" value="EF_Hand_1_Ca_BS"/>
</dbReference>
<dbReference type="PROSITE" id="PS50222">
    <property type="entry name" value="EF_HAND_2"/>
    <property type="match status" value="3"/>
</dbReference>
<dbReference type="FunFam" id="1.10.238.10:FF:000001">
    <property type="entry name" value="Calmodulin 1"/>
    <property type="match status" value="1"/>
</dbReference>
<dbReference type="Proteomes" id="UP000585474">
    <property type="component" value="Unassembled WGS sequence"/>
</dbReference>
<dbReference type="OrthoDB" id="26525at2759"/>
<keyword evidence="3" id="KW-0677">Repeat</keyword>
<dbReference type="InterPro" id="IPR011992">
    <property type="entry name" value="EF-hand-dom_pair"/>
</dbReference>
<proteinExistence type="inferred from homology"/>
<dbReference type="PROSITE" id="PS00018">
    <property type="entry name" value="EF_HAND_1"/>
    <property type="match status" value="2"/>
</dbReference>
<keyword evidence="2" id="KW-0488">Methylation</keyword>
<evidence type="ECO:0000259" key="5">
    <source>
        <dbReference type="PROSITE" id="PS50222"/>
    </source>
</evidence>
<dbReference type="InterPro" id="IPR002048">
    <property type="entry name" value="EF_hand_dom"/>
</dbReference>
<protein>
    <submittedName>
        <fullName evidence="6">Calmodulin-like 41</fullName>
    </submittedName>
</protein>
<dbReference type="GO" id="GO:0005509">
    <property type="term" value="F:calcium ion binding"/>
    <property type="evidence" value="ECO:0007669"/>
    <property type="project" value="InterPro"/>
</dbReference>
<comment type="similarity">
    <text evidence="1">Belongs to the calmodulin family.</text>
</comment>
<feature type="domain" description="EF-hand" evidence="5">
    <location>
        <begin position="76"/>
        <end position="111"/>
    </location>
</feature>
<comment type="caution">
    <text evidence="6">The sequence shown here is derived from an EMBL/GenBank/DDBJ whole genome shotgun (WGS) entry which is preliminary data.</text>
</comment>
<dbReference type="SMART" id="SM00054">
    <property type="entry name" value="EFh"/>
    <property type="match status" value="3"/>
</dbReference>
<dbReference type="Pfam" id="PF13499">
    <property type="entry name" value="EF-hand_7"/>
    <property type="match status" value="2"/>
</dbReference>
<evidence type="ECO:0000313" key="7">
    <source>
        <dbReference type="Proteomes" id="UP000585474"/>
    </source>
</evidence>
<dbReference type="SUPFAM" id="SSF47473">
    <property type="entry name" value="EF-hand"/>
    <property type="match status" value="1"/>
</dbReference>
<dbReference type="InterPro" id="IPR050230">
    <property type="entry name" value="CALM/Myosin/TropC-like"/>
</dbReference>
<keyword evidence="4" id="KW-0106">Calcium</keyword>
<gene>
    <name evidence="6" type="ORF">Acr_04g0008750</name>
</gene>
<dbReference type="GO" id="GO:0016460">
    <property type="term" value="C:myosin II complex"/>
    <property type="evidence" value="ECO:0007669"/>
    <property type="project" value="TreeGrafter"/>
</dbReference>
<evidence type="ECO:0000256" key="2">
    <source>
        <dbReference type="ARBA" id="ARBA00022481"/>
    </source>
</evidence>
<dbReference type="CDD" id="cd00051">
    <property type="entry name" value="EFh"/>
    <property type="match status" value="2"/>
</dbReference>
<keyword evidence="7" id="KW-1185">Reference proteome</keyword>
<organism evidence="6 7">
    <name type="scientific">Actinidia rufa</name>
    <dbReference type="NCBI Taxonomy" id="165716"/>
    <lineage>
        <taxon>Eukaryota</taxon>
        <taxon>Viridiplantae</taxon>
        <taxon>Streptophyta</taxon>
        <taxon>Embryophyta</taxon>
        <taxon>Tracheophyta</taxon>
        <taxon>Spermatophyta</taxon>
        <taxon>Magnoliopsida</taxon>
        <taxon>eudicotyledons</taxon>
        <taxon>Gunneridae</taxon>
        <taxon>Pentapetalae</taxon>
        <taxon>asterids</taxon>
        <taxon>Ericales</taxon>
        <taxon>Actinidiaceae</taxon>
        <taxon>Actinidia</taxon>
    </lineage>
</organism>
<evidence type="ECO:0000256" key="3">
    <source>
        <dbReference type="ARBA" id="ARBA00022737"/>
    </source>
</evidence>
<accession>A0A7J0EKI2</accession>
<feature type="domain" description="EF-hand" evidence="5">
    <location>
        <begin position="40"/>
        <end position="75"/>
    </location>
</feature>
<reference evidence="6 7" key="1">
    <citation type="submission" date="2019-07" db="EMBL/GenBank/DDBJ databases">
        <title>De Novo Assembly of kiwifruit Actinidia rufa.</title>
        <authorList>
            <person name="Sugita-Konishi S."/>
            <person name="Sato K."/>
            <person name="Mori E."/>
            <person name="Abe Y."/>
            <person name="Kisaki G."/>
            <person name="Hamano K."/>
            <person name="Suezawa K."/>
            <person name="Otani M."/>
            <person name="Fukuda T."/>
            <person name="Manabe T."/>
            <person name="Gomi K."/>
            <person name="Tabuchi M."/>
            <person name="Akimitsu K."/>
            <person name="Kataoka I."/>
        </authorList>
    </citation>
    <scope>NUCLEOTIDE SEQUENCE [LARGE SCALE GENOMIC DNA]</scope>
    <source>
        <strain evidence="7">cv. Fuchu</strain>
    </source>
</reference>
<name>A0A7J0EKI2_9ERIC</name>
<evidence type="ECO:0000313" key="6">
    <source>
        <dbReference type="EMBL" id="GFY86137.1"/>
    </source>
</evidence>
<feature type="domain" description="EF-hand" evidence="5">
    <location>
        <begin position="149"/>
        <end position="182"/>
    </location>
</feature>
<evidence type="ECO:0000256" key="4">
    <source>
        <dbReference type="ARBA" id="ARBA00022837"/>
    </source>
</evidence>
<dbReference type="PANTHER" id="PTHR23048">
    <property type="entry name" value="MYOSIN LIGHT CHAIN 1, 3"/>
    <property type="match status" value="1"/>
</dbReference>
<dbReference type="EMBL" id="BJWL01000004">
    <property type="protein sequence ID" value="GFY86137.1"/>
    <property type="molecule type" value="Genomic_DNA"/>
</dbReference>
<dbReference type="PANTHER" id="PTHR23048:SF59">
    <property type="entry name" value="EF-HAND SUPERFAMILY PROTEIN"/>
    <property type="match status" value="1"/>
</dbReference>
<dbReference type="Gene3D" id="1.10.238.10">
    <property type="entry name" value="EF-hand"/>
    <property type="match status" value="2"/>
</dbReference>
<sequence>MAVTTIITKQSKRLFHKTLKLTLPHLLHSKRKNTPSSLLLRKDEFRQVFHYFDTDGNGKLSSDELQAYFESVGESMSSDEARRAIMEFDKDGDEVLVFGEFVELMERGDHEERDEDLRRAFEMFEVEKGCGCITPKGLQQVLKRLGDAKSREECKAMIRAFDLDGNGVLDFNEFNKMMTQVA</sequence>